<dbReference type="SUPFAM" id="SSF46785">
    <property type="entry name" value="Winged helix' DNA-binding domain"/>
    <property type="match status" value="1"/>
</dbReference>
<evidence type="ECO:0000313" key="3">
    <source>
        <dbReference type="Proteomes" id="UP001500280"/>
    </source>
</evidence>
<sequence>MADGHGLTDRELRTWRTFLGIATLLNQQVEQQLKDNAGLSHPQYEVLARLSNAPNGELRMTELAGVALTSKSGLSYQVTQLEKAGLVSRRPCTTDDRGIIAALTEAGWTKLRESAPDHVDLVRKFFVDPLTAEEFAGLSKAADALAARLGLTSKTMTALRERPA</sequence>
<dbReference type="PANTHER" id="PTHR33164">
    <property type="entry name" value="TRANSCRIPTIONAL REGULATOR, MARR FAMILY"/>
    <property type="match status" value="1"/>
</dbReference>
<dbReference type="SMART" id="SM00347">
    <property type="entry name" value="HTH_MARR"/>
    <property type="match status" value="1"/>
</dbReference>
<accession>A0ABN2GKT5</accession>
<dbReference type="EMBL" id="BAAANF010000004">
    <property type="protein sequence ID" value="GAA1672927.1"/>
    <property type="molecule type" value="Genomic_DNA"/>
</dbReference>
<dbReference type="InterPro" id="IPR000835">
    <property type="entry name" value="HTH_MarR-typ"/>
</dbReference>
<name>A0ABN2GKT5_9ACTN</name>
<dbReference type="Pfam" id="PF01047">
    <property type="entry name" value="MarR"/>
    <property type="match status" value="1"/>
</dbReference>
<evidence type="ECO:0000313" key="2">
    <source>
        <dbReference type="EMBL" id="GAA1672927.1"/>
    </source>
</evidence>
<dbReference type="RefSeq" id="WP_344147008.1">
    <property type="nucleotide sequence ID" value="NZ_BAAANF010000004.1"/>
</dbReference>
<dbReference type="PANTHER" id="PTHR33164:SF99">
    <property type="entry name" value="MARR FAMILY REGULATORY PROTEIN"/>
    <property type="match status" value="1"/>
</dbReference>
<feature type="domain" description="HTH marR-type" evidence="1">
    <location>
        <begin position="11"/>
        <end position="147"/>
    </location>
</feature>
<dbReference type="Gene3D" id="1.10.10.10">
    <property type="entry name" value="Winged helix-like DNA-binding domain superfamily/Winged helix DNA-binding domain"/>
    <property type="match status" value="1"/>
</dbReference>
<dbReference type="PROSITE" id="PS50995">
    <property type="entry name" value="HTH_MARR_2"/>
    <property type="match status" value="1"/>
</dbReference>
<comment type="caution">
    <text evidence="2">The sequence shown here is derived from an EMBL/GenBank/DDBJ whole genome shotgun (WGS) entry which is preliminary data.</text>
</comment>
<dbReference type="InterPro" id="IPR036388">
    <property type="entry name" value="WH-like_DNA-bd_sf"/>
</dbReference>
<keyword evidence="3" id="KW-1185">Reference proteome</keyword>
<organism evidence="2 3">
    <name type="scientific">Kribbella yunnanensis</name>
    <dbReference type="NCBI Taxonomy" id="190194"/>
    <lineage>
        <taxon>Bacteria</taxon>
        <taxon>Bacillati</taxon>
        <taxon>Actinomycetota</taxon>
        <taxon>Actinomycetes</taxon>
        <taxon>Propionibacteriales</taxon>
        <taxon>Kribbellaceae</taxon>
        <taxon>Kribbella</taxon>
    </lineage>
</organism>
<evidence type="ECO:0000259" key="1">
    <source>
        <dbReference type="PROSITE" id="PS50995"/>
    </source>
</evidence>
<protein>
    <submittedName>
        <fullName evidence="2">MarR family transcriptional regulator</fullName>
    </submittedName>
</protein>
<dbReference type="InterPro" id="IPR039422">
    <property type="entry name" value="MarR/SlyA-like"/>
</dbReference>
<gene>
    <name evidence="2" type="ORF">GCM10009745_14760</name>
</gene>
<dbReference type="InterPro" id="IPR036390">
    <property type="entry name" value="WH_DNA-bd_sf"/>
</dbReference>
<reference evidence="2 3" key="1">
    <citation type="journal article" date="2019" name="Int. J. Syst. Evol. Microbiol.">
        <title>The Global Catalogue of Microorganisms (GCM) 10K type strain sequencing project: providing services to taxonomists for standard genome sequencing and annotation.</title>
        <authorList>
            <consortium name="The Broad Institute Genomics Platform"/>
            <consortium name="The Broad Institute Genome Sequencing Center for Infectious Disease"/>
            <person name="Wu L."/>
            <person name="Ma J."/>
        </authorList>
    </citation>
    <scope>NUCLEOTIDE SEQUENCE [LARGE SCALE GENOMIC DNA]</scope>
    <source>
        <strain evidence="2 3">JCM 14307</strain>
    </source>
</reference>
<dbReference type="Proteomes" id="UP001500280">
    <property type="component" value="Unassembled WGS sequence"/>
</dbReference>
<proteinExistence type="predicted"/>